<gene>
    <name evidence="2" type="ORF">AUCHE_16_01890</name>
</gene>
<comment type="caution">
    <text evidence="2">The sequence shown here is derived from an EMBL/GenBank/DDBJ whole genome shotgun (WGS) entry which is preliminary data.</text>
</comment>
<evidence type="ECO:0000313" key="2">
    <source>
        <dbReference type="EMBL" id="GAB78766.1"/>
    </source>
</evidence>
<dbReference type="AlphaFoldDB" id="K6UN84"/>
<evidence type="ECO:0000256" key="1">
    <source>
        <dbReference type="SAM" id="Phobius"/>
    </source>
</evidence>
<feature type="transmembrane region" description="Helical" evidence="1">
    <location>
        <begin position="79"/>
        <end position="98"/>
    </location>
</feature>
<organism evidence="2 3">
    <name type="scientific">Austwickia chelonae NBRC 105200</name>
    <dbReference type="NCBI Taxonomy" id="1184607"/>
    <lineage>
        <taxon>Bacteria</taxon>
        <taxon>Bacillati</taxon>
        <taxon>Actinomycetota</taxon>
        <taxon>Actinomycetes</taxon>
        <taxon>Micrococcales</taxon>
        <taxon>Dermatophilaceae</taxon>
        <taxon>Austwickia</taxon>
    </lineage>
</organism>
<dbReference type="OrthoDB" id="1118972at2"/>
<evidence type="ECO:0008006" key="4">
    <source>
        <dbReference type="Google" id="ProtNLM"/>
    </source>
</evidence>
<sequence length="190" mass="20413">MAFDRAAMTLTRLGLITVTVWIGGLKVVPYEAEGIIHFVSNSPFMSWLYKDPGNYKKHRNPEGALVQANKDWHLMNGTYPAALFIGAIIVIIGIMIALHWLSPLIGALGGLALFGMSFATLSFLVTTPEAWVPALGDAHHGFPYLSGVGRLVIKDAIMMGASLVVGIDSARIVLARWSAEDSGSPRHAAS</sequence>
<keyword evidence="3" id="KW-1185">Reference proteome</keyword>
<dbReference type="InterPro" id="IPR007339">
    <property type="entry name" value="RclC-like"/>
</dbReference>
<dbReference type="GO" id="GO:1901530">
    <property type="term" value="P:response to hypochlorite"/>
    <property type="evidence" value="ECO:0007669"/>
    <property type="project" value="TreeGrafter"/>
</dbReference>
<evidence type="ECO:0000313" key="3">
    <source>
        <dbReference type="Proteomes" id="UP000008495"/>
    </source>
</evidence>
<dbReference type="Pfam" id="PF04224">
    <property type="entry name" value="DUF417"/>
    <property type="match status" value="1"/>
</dbReference>
<dbReference type="GO" id="GO:0005886">
    <property type="term" value="C:plasma membrane"/>
    <property type="evidence" value="ECO:0007669"/>
    <property type="project" value="TreeGrafter"/>
</dbReference>
<keyword evidence="1" id="KW-0472">Membrane</keyword>
<dbReference type="RefSeq" id="WP_006503523.1">
    <property type="nucleotide sequence ID" value="NZ_BAGZ01000016.1"/>
</dbReference>
<proteinExistence type="predicted"/>
<dbReference type="STRING" id="100225.SAMN05421595_2419"/>
<name>K6UN84_9MICO</name>
<dbReference type="EMBL" id="BAGZ01000016">
    <property type="protein sequence ID" value="GAB78766.1"/>
    <property type="molecule type" value="Genomic_DNA"/>
</dbReference>
<dbReference type="PANTHER" id="PTHR40106:SF1">
    <property type="entry name" value="INNER MEMBRANE PROTEIN RCLC"/>
    <property type="match status" value="1"/>
</dbReference>
<protein>
    <recommendedName>
        <fullName evidence="4">Inner membrane protein YkgB</fullName>
    </recommendedName>
</protein>
<dbReference type="eggNOG" id="COG3059">
    <property type="taxonomic scope" value="Bacteria"/>
</dbReference>
<feature type="transmembrane region" description="Helical" evidence="1">
    <location>
        <begin position="104"/>
        <end position="125"/>
    </location>
</feature>
<dbReference type="Proteomes" id="UP000008495">
    <property type="component" value="Unassembled WGS sequence"/>
</dbReference>
<dbReference type="PANTHER" id="PTHR40106">
    <property type="entry name" value="INNER MEMBRANE PROTEIN RCLC"/>
    <property type="match status" value="1"/>
</dbReference>
<reference evidence="2 3" key="1">
    <citation type="submission" date="2012-08" db="EMBL/GenBank/DDBJ databases">
        <title>Whole genome shotgun sequence of Austwickia chelonae NBRC 105200.</title>
        <authorList>
            <person name="Yoshida I."/>
            <person name="Hosoyama A."/>
            <person name="Tsuchikane K."/>
            <person name="Katsumata H."/>
            <person name="Ando Y."/>
            <person name="Ohji S."/>
            <person name="Hamada M."/>
            <person name="Tamura T."/>
            <person name="Yamazoe A."/>
            <person name="Yamazaki S."/>
            <person name="Fujita N."/>
        </authorList>
    </citation>
    <scope>NUCLEOTIDE SEQUENCE [LARGE SCALE GENOMIC DNA]</scope>
    <source>
        <strain evidence="2 3">NBRC 105200</strain>
    </source>
</reference>
<keyword evidence="1" id="KW-1133">Transmembrane helix</keyword>
<accession>K6UN84</accession>
<keyword evidence="1" id="KW-0812">Transmembrane</keyword>